<accession>A0ABS6F7K0</accession>
<comment type="caution">
    <text evidence="1">The sequence shown here is derived from an EMBL/GenBank/DDBJ whole genome shotgun (WGS) entry which is preliminary data.</text>
</comment>
<evidence type="ECO:0000313" key="2">
    <source>
        <dbReference type="Proteomes" id="UP000787672"/>
    </source>
</evidence>
<dbReference type="Proteomes" id="UP000787672">
    <property type="component" value="Unassembled WGS sequence"/>
</dbReference>
<protein>
    <submittedName>
        <fullName evidence="1">Uncharacterized protein</fullName>
    </submittedName>
</protein>
<sequence>MDHTEISQEAHDILKDFQHSAKVVGSAGRVLSVSGAAIGTAILPGLGTAVGGIVDGLILGVAGSSLGKMGG</sequence>
<dbReference type="EMBL" id="JAHLQN010000001">
    <property type="protein sequence ID" value="MBU5626030.1"/>
    <property type="molecule type" value="Genomic_DNA"/>
</dbReference>
<gene>
    <name evidence="1" type="ORF">KQI82_03635</name>
</gene>
<reference evidence="1 2" key="1">
    <citation type="submission" date="2021-06" db="EMBL/GenBank/DDBJ databases">
        <authorList>
            <person name="Sun Q."/>
            <person name="Li D."/>
        </authorList>
    </citation>
    <scope>NUCLEOTIDE SEQUENCE [LARGE SCALE GENOMIC DNA]</scope>
    <source>
        <strain evidence="1 2">MSJ-2</strain>
    </source>
</reference>
<dbReference type="RefSeq" id="WP_216558881.1">
    <property type="nucleotide sequence ID" value="NZ_JAHLQN010000001.1"/>
</dbReference>
<proteinExistence type="predicted"/>
<evidence type="ECO:0000313" key="1">
    <source>
        <dbReference type="EMBL" id="MBU5626030.1"/>
    </source>
</evidence>
<name>A0ABS6F7K0_9FIRM</name>
<keyword evidence="2" id="KW-1185">Reference proteome</keyword>
<organism evidence="1 2">
    <name type="scientific">Dysosmobacter acutus</name>
    <dbReference type="NCBI Taxonomy" id="2841504"/>
    <lineage>
        <taxon>Bacteria</taxon>
        <taxon>Bacillati</taxon>
        <taxon>Bacillota</taxon>
        <taxon>Clostridia</taxon>
        <taxon>Eubacteriales</taxon>
        <taxon>Oscillospiraceae</taxon>
        <taxon>Dysosmobacter</taxon>
    </lineage>
</organism>